<dbReference type="OrthoDB" id="2687876at2759"/>
<dbReference type="Pfam" id="PF06176">
    <property type="entry name" value="WaaY"/>
    <property type="match status" value="1"/>
</dbReference>
<evidence type="ECO:0008006" key="3">
    <source>
        <dbReference type="Google" id="ProtNLM"/>
    </source>
</evidence>
<gene>
    <name evidence="1" type="ORF">N7456_011166</name>
</gene>
<protein>
    <recommendedName>
        <fullName evidence="3">Alpha-galactosidase A</fullName>
    </recommendedName>
</protein>
<dbReference type="Gene3D" id="1.10.510.10">
    <property type="entry name" value="Transferase(Phosphotransferase) domain 1"/>
    <property type="match status" value="1"/>
</dbReference>
<keyword evidence="2" id="KW-1185">Reference proteome</keyword>
<proteinExistence type="predicted"/>
<accession>A0A9W9ETH4</accession>
<dbReference type="AlphaFoldDB" id="A0A9W9ETH4"/>
<evidence type="ECO:0000313" key="1">
    <source>
        <dbReference type="EMBL" id="KAJ5087550.1"/>
    </source>
</evidence>
<sequence length="266" mass="30231">MSSESFPAMVLSMDVSIMDDSDYRILIGNQIKYLTIRMGTFDPSTLSMPLSSLPEFAQDNNTWNLGDISRDPASGQVIMKLEQKAFKGITDQWHPVSIDCLDLKRTELLTPTAYEVVYSGNNSSFPTELPLIAKIARFEWEIPRLAQETSAYQRLENTGLAPRFLGHIHEHERIIGFLLEKVEGRHADINDLKSCEASLRRLHEIGIIHGDPNRYNFIIQDNTARLIDFENSRVSHDTKAMEDETELLREQLLEETGRGAGFARGY</sequence>
<dbReference type="Proteomes" id="UP001149165">
    <property type="component" value="Unassembled WGS sequence"/>
</dbReference>
<dbReference type="SUPFAM" id="SSF56112">
    <property type="entry name" value="Protein kinase-like (PK-like)"/>
    <property type="match status" value="1"/>
</dbReference>
<comment type="caution">
    <text evidence="1">The sequence shown here is derived from an EMBL/GenBank/DDBJ whole genome shotgun (WGS) entry which is preliminary data.</text>
</comment>
<reference evidence="1" key="1">
    <citation type="submission" date="2022-11" db="EMBL/GenBank/DDBJ databases">
        <authorList>
            <person name="Petersen C."/>
        </authorList>
    </citation>
    <scope>NUCLEOTIDE SEQUENCE</scope>
    <source>
        <strain evidence="1">IBT 30069</strain>
    </source>
</reference>
<dbReference type="InterPro" id="IPR009330">
    <property type="entry name" value="LipoPS_heptP_kinase"/>
</dbReference>
<dbReference type="EMBL" id="JAPQKH010000007">
    <property type="protein sequence ID" value="KAJ5087550.1"/>
    <property type="molecule type" value="Genomic_DNA"/>
</dbReference>
<organism evidence="1 2">
    <name type="scientific">Penicillium angulare</name>
    <dbReference type="NCBI Taxonomy" id="116970"/>
    <lineage>
        <taxon>Eukaryota</taxon>
        <taxon>Fungi</taxon>
        <taxon>Dikarya</taxon>
        <taxon>Ascomycota</taxon>
        <taxon>Pezizomycotina</taxon>
        <taxon>Eurotiomycetes</taxon>
        <taxon>Eurotiomycetidae</taxon>
        <taxon>Eurotiales</taxon>
        <taxon>Aspergillaceae</taxon>
        <taxon>Penicillium</taxon>
    </lineage>
</organism>
<name>A0A9W9ETH4_9EURO</name>
<reference evidence="1" key="2">
    <citation type="journal article" date="2023" name="IMA Fungus">
        <title>Comparative genomic study of the Penicillium genus elucidates a diverse pangenome and 15 lateral gene transfer events.</title>
        <authorList>
            <person name="Petersen C."/>
            <person name="Sorensen T."/>
            <person name="Nielsen M.R."/>
            <person name="Sondergaard T.E."/>
            <person name="Sorensen J.L."/>
            <person name="Fitzpatrick D.A."/>
            <person name="Frisvad J.C."/>
            <person name="Nielsen K.L."/>
        </authorList>
    </citation>
    <scope>NUCLEOTIDE SEQUENCE</scope>
    <source>
        <strain evidence="1">IBT 30069</strain>
    </source>
</reference>
<evidence type="ECO:0000313" key="2">
    <source>
        <dbReference type="Proteomes" id="UP001149165"/>
    </source>
</evidence>
<dbReference type="InterPro" id="IPR011009">
    <property type="entry name" value="Kinase-like_dom_sf"/>
</dbReference>